<keyword evidence="5" id="KW-1185">Reference proteome</keyword>
<keyword evidence="2" id="KW-1015">Disulfide bond</keyword>
<gene>
    <name evidence="4" type="ORF">FNB79_15555</name>
</gene>
<dbReference type="Pfam" id="PF18962">
    <property type="entry name" value="Por_Secre_tail"/>
    <property type="match status" value="1"/>
</dbReference>
<evidence type="ECO:0000313" key="4">
    <source>
        <dbReference type="EMBL" id="QDO95326.1"/>
    </source>
</evidence>
<protein>
    <submittedName>
        <fullName evidence="4">T9SS type A sorting domain-containing protein</fullName>
    </submittedName>
</protein>
<dbReference type="KEGG" id="fop:FNB79_15555"/>
<proteinExistence type="predicted"/>
<sequence length="2311" mass="248030">MQNFTYSSLFWKIFNYSKFKTPILTKSTKFSFYLLIFSILTFNSFSVRGNANRIIKPDKSYFSENTTNSSSKSNELYSIQLTQPSEISGARTVCQGSTETYSISPVIGASGYTWTMPDGISIVSGQGTTSVIVSISDTANEGQRNISVRAYNSLETSQNRDKTIEFKRQSIAPTTITINNIAYTGQSICYDSQGQTNNIHMKVSGGDKGSNGTIRWYTESCYGSYLSNAEQIDANITAGSSKTFYVSYKGDCNETECIAVTINTNSGVGETIGSISGPNNVCKNSNNITYTVPTVTNAESYTWTLPPGATPITGTLQTTTNSITVNYLNASSGQVTVIAKGAGDCGGVTNQASLEVTTTNPLTTPTFINANTDVCVGSIQTFTVTEIPDATSYNWTVPLGATITSGSGTHSITVDLNTALAGNITAQAINSCGTSNITTLPLTLKTVPSNPTAITGPNIVCAGETMVAYEISEIINATSYQWSISNGSATFNGSSSSNSIVLDISNTPLANFTISAVGVNDCGESSINTELLVNINERSVAPTTITSSNSNTICEGTSTTLNVSGGTLGTGAIIEWYSDSCGGTPVGTGNNILVSPTSSTTYFARYNGICNITACTSTTINVDPLPDSAGALTGINVVCQGENNIEYSVPSIPNATHYIWTLPTGASIVSGEGTNTIEVNYDIFTAISGVITVQGQNDCGTGTISANYGVTVNPKPIISVNLPSQTICSTDAILPINILNDNSVAGISYSWTRDNTTSLTGIASSGTGASINGSLSNNTNNPITTTFTITATANGCSSQITASITVNPTPTVSATNTLQNICYGDNITPIVISNPNNIAGVTYSWTRNNTTGLTGLESGTSATISGALVNTTNSPQTTTFTITALANGCEGETITATITVNPELVISINPDLRPDVNQTVCSDTEITPIEILNDNNLENVEYYWERTDRFSVVKGLESGTGSSISGTLQNTDYRNRIITFKIWAVANGCISNVIEDIQIRIIPTPIVEVTPIEQTICNEGTISMAIGNTYNTNNTTYSWTRDNTSNVTGIAPSGTGNAITGTLTNTTTETQTVTFTITATRLKCSTTTTATVIVYAPLSTPVIANSQTVCWGESPTDLYLNDAITGGSGNYNYQWQYRQNENNGSWSTIGNGNTTSPNNSGFYRLSVSDNECSTILYSNIIEIEYVGIGGVTDQPKITNAPSTTEIYCPGDPISPTITIEHYASSIEYAWASNASYFTPATGVINGNRSGGLFTGYESTATINATLKNNGNNTIITSFYITPIYDFFIGPECYSDPIELPLQIYPTPKILSITASENEICSGSSADIIVDGNITDNPMEFSWTRNETTNVLGDSSGESGIISQNGVYTLNNVLTNTTSSPKTVTYTITPKSTTGCGSGTPVTYSVIVQPFIAAEASLISTIDSCDDTTVQLSANTNISGTWTALPLGGVFSDITDPNATFTGESGTNYTLTWTVVNESLCGESSKNVTVNIPACTGNDFNFNGTNTSVNFGNNYNLNGPFSIEIWAKPNTTSGQQTLFSKRSATSTTSGYDLTLNGGSIAFNYNNGTSIYTTGLTTNRWYHIAVTYSGSVYKLYIDGILKATQNGDGPQSNSSLALLGAKQSTLLPTNYYNGWLDELRIWNTALSEDQIREMMNQEIQNNGGKVRGAIIPLDITGNLDWNTNLVGYYQMGSNILNGTLTSVNGAASGTLRNMTSKQQETAPLPYETNGNSNWDSAAAWMNADVNQIPNSSGITWNIVKIKNNITLDRTTTVLGLIVEDNTLTVPDNSPLTVSKYLKLDGTLKLEGEAQLLQPENSIVDYTGTGELHLDQQGTTNIYNYNYWASPVSTSGTTSNRTYKLNEVLHTGTTPVRWTTNSDGAPGNPPFISTRWLYLFENYNTTTFNWHKIDEDYDINVGLGYIMKGASNADYTFIGQPNNGDYLVNVSAGNDALVGNPYPSAIDANTFITDNQVMLNDGGNNGEIRFWRQSTTNNSHATKEYLGGYASLNLTGGNPAVAPADISGIGDADNYIPKRYIPVAQGFFITAGQAGNIIFNNGQRIYKTETDGSSIFLRTDGTDQNDDNDVQRIRLNFKNPDNATRQLLLGFTPDNAATDDVDFGYDATNFESISSDLLFLINDNTYVIQGVGAFDETKQYPLALFMGKDGNIEITLNTLENFDTDIDVFIYDSYENTYTKVNNSKYQIHLDKGAYTDRYFVAFKEENRLDIIEDELRKLSVNYLGKTDEIYITSPSHITIKQVQLINILGQTVRVWNATNATLTHNCKIPVKQVSEGNYIVKVQTDQGNATKKLSIKY</sequence>
<dbReference type="Pfam" id="PF19081">
    <property type="entry name" value="Ig_7"/>
    <property type="match status" value="1"/>
</dbReference>
<dbReference type="GO" id="GO:0005975">
    <property type="term" value="P:carbohydrate metabolic process"/>
    <property type="evidence" value="ECO:0007669"/>
    <property type="project" value="UniProtKB-ARBA"/>
</dbReference>
<dbReference type="InterPro" id="IPR006558">
    <property type="entry name" value="LamG-like"/>
</dbReference>
<dbReference type="Pfam" id="PF19408">
    <property type="entry name" value="PKD_6"/>
    <property type="match status" value="5"/>
</dbReference>
<dbReference type="GO" id="GO:0004553">
    <property type="term" value="F:hydrolase activity, hydrolyzing O-glycosyl compounds"/>
    <property type="evidence" value="ECO:0007669"/>
    <property type="project" value="UniProtKB-ARBA"/>
</dbReference>
<evidence type="ECO:0000313" key="5">
    <source>
        <dbReference type="Proteomes" id="UP000319209"/>
    </source>
</evidence>
<dbReference type="InterPro" id="IPR026444">
    <property type="entry name" value="Secre_tail"/>
</dbReference>
<dbReference type="InterPro" id="IPR045828">
    <property type="entry name" value="PKD_Bacteroidetes"/>
</dbReference>
<dbReference type="InterPro" id="IPR045829">
    <property type="entry name" value="PKD_6"/>
</dbReference>
<dbReference type="Proteomes" id="UP000319209">
    <property type="component" value="Chromosome"/>
</dbReference>
<dbReference type="InterPro" id="IPR044023">
    <property type="entry name" value="Ig_7"/>
</dbReference>
<accession>A0A516GUZ7</accession>
<dbReference type="NCBIfam" id="TIGR04183">
    <property type="entry name" value="Por_Secre_tail"/>
    <property type="match status" value="1"/>
</dbReference>
<dbReference type="SMART" id="SM00560">
    <property type="entry name" value="LamGL"/>
    <property type="match status" value="1"/>
</dbReference>
<dbReference type="InterPro" id="IPR013320">
    <property type="entry name" value="ConA-like_dom_sf"/>
</dbReference>
<dbReference type="SUPFAM" id="SSF49899">
    <property type="entry name" value="Concanavalin A-like lectins/glucanases"/>
    <property type="match status" value="1"/>
</dbReference>
<dbReference type="Pfam" id="PF13385">
    <property type="entry name" value="Laminin_G_3"/>
    <property type="match status" value="1"/>
</dbReference>
<evidence type="ECO:0000256" key="1">
    <source>
        <dbReference type="ARBA" id="ARBA00022729"/>
    </source>
</evidence>
<organism evidence="4 5">
    <name type="scientific">Formosa sediminum</name>
    <dbReference type="NCBI Taxonomy" id="2594004"/>
    <lineage>
        <taxon>Bacteria</taxon>
        <taxon>Pseudomonadati</taxon>
        <taxon>Bacteroidota</taxon>
        <taxon>Flavobacteriia</taxon>
        <taxon>Flavobacteriales</taxon>
        <taxon>Flavobacteriaceae</taxon>
        <taxon>Formosa</taxon>
    </lineage>
</organism>
<dbReference type="Pfam" id="PF19406">
    <property type="entry name" value="PKD_5"/>
    <property type="match status" value="4"/>
</dbReference>
<keyword evidence="1" id="KW-0732">Signal</keyword>
<evidence type="ECO:0000256" key="2">
    <source>
        <dbReference type="ARBA" id="ARBA00023157"/>
    </source>
</evidence>
<dbReference type="OrthoDB" id="2582440at2"/>
<reference evidence="4 5" key="1">
    <citation type="submission" date="2019-07" db="EMBL/GenBank/DDBJ databases">
        <title>Genome sequencing for Formosa sp. PS13.</title>
        <authorList>
            <person name="Park S.-J."/>
        </authorList>
    </citation>
    <scope>NUCLEOTIDE SEQUENCE [LARGE SCALE GENOMIC DNA]</scope>
    <source>
        <strain evidence="4 5">PS13</strain>
    </source>
</reference>
<dbReference type="EMBL" id="CP041637">
    <property type="protein sequence ID" value="QDO95326.1"/>
    <property type="molecule type" value="Genomic_DNA"/>
</dbReference>
<evidence type="ECO:0000259" key="3">
    <source>
        <dbReference type="SMART" id="SM00560"/>
    </source>
</evidence>
<name>A0A516GUZ7_9FLAO</name>
<dbReference type="Gene3D" id="2.60.120.200">
    <property type="match status" value="1"/>
</dbReference>
<feature type="domain" description="LamG-like jellyroll fold" evidence="3">
    <location>
        <begin position="1518"/>
        <end position="1647"/>
    </location>
</feature>